<evidence type="ECO:0000256" key="15">
    <source>
        <dbReference type="ARBA" id="ARBA00023164"/>
    </source>
</evidence>
<dbReference type="CDD" id="cd00982">
    <property type="entry name" value="gltB_C"/>
    <property type="match status" value="1"/>
</dbReference>
<keyword evidence="11" id="KW-0315">Glutamine amidotransferase</keyword>
<dbReference type="CDD" id="cd00713">
    <property type="entry name" value="GltS"/>
    <property type="match status" value="1"/>
</dbReference>
<evidence type="ECO:0000313" key="22">
    <source>
        <dbReference type="EMBL" id="KRP29194.1"/>
    </source>
</evidence>
<evidence type="ECO:0000256" key="8">
    <source>
        <dbReference type="ARBA" id="ARBA00022643"/>
    </source>
</evidence>
<evidence type="ECO:0000256" key="2">
    <source>
        <dbReference type="ARBA" id="ARBA00001927"/>
    </source>
</evidence>
<dbReference type="Gene3D" id="3.60.20.10">
    <property type="entry name" value="Glutamine Phosphoribosylpyrophosphate, subunit 1, domain 1"/>
    <property type="match status" value="1"/>
</dbReference>
<dbReference type="Pfam" id="PF04898">
    <property type="entry name" value="Glu_syn_central"/>
    <property type="match status" value="1"/>
</dbReference>
<keyword evidence="10" id="KW-0274">FAD</keyword>
<evidence type="ECO:0000256" key="3">
    <source>
        <dbReference type="ARBA" id="ARBA00001974"/>
    </source>
</evidence>
<dbReference type="GO" id="GO:0006537">
    <property type="term" value="P:glutamate biosynthetic process"/>
    <property type="evidence" value="ECO:0007669"/>
    <property type="project" value="UniProtKB-KW"/>
</dbReference>
<evidence type="ECO:0000256" key="18">
    <source>
        <dbReference type="ARBA" id="ARBA00048151"/>
    </source>
</evidence>
<dbReference type="PANTHER" id="PTHR11938:SF133">
    <property type="entry name" value="GLUTAMATE SYNTHASE (NADH)"/>
    <property type="match status" value="1"/>
</dbReference>
<keyword evidence="13" id="KW-0408">Iron</keyword>
<name>A0A0R2WZ73_9GAMM</name>
<dbReference type="GO" id="GO:0004355">
    <property type="term" value="F:glutamate synthase (NADPH) activity"/>
    <property type="evidence" value="ECO:0007669"/>
    <property type="project" value="UniProtKB-EC"/>
</dbReference>
<comment type="cofactor">
    <cofactor evidence="1">
        <name>FMN</name>
        <dbReference type="ChEBI" id="CHEBI:58210"/>
    </cofactor>
</comment>
<evidence type="ECO:0000256" key="14">
    <source>
        <dbReference type="ARBA" id="ARBA00023014"/>
    </source>
</evidence>
<evidence type="ECO:0000256" key="20">
    <source>
        <dbReference type="ARBA" id="ARBA00079921"/>
    </source>
</evidence>
<reference evidence="22 23" key="1">
    <citation type="submission" date="2015-10" db="EMBL/GenBank/DDBJ databases">
        <title>Metagenome-Assembled Genomes uncover a global brackish microbiome.</title>
        <authorList>
            <person name="Hugerth L.W."/>
            <person name="Larsson J."/>
            <person name="Alneberg J."/>
            <person name="Lindh M.V."/>
            <person name="Legrand C."/>
            <person name="Pinhassi J."/>
            <person name="Andersson A.F."/>
        </authorList>
    </citation>
    <scope>NUCLEOTIDE SEQUENCE [LARGE SCALE GENOMIC DNA]</scope>
    <source>
        <strain evidence="22">BACL3 MAG-120924-bin41</strain>
    </source>
</reference>
<organism evidence="22 23">
    <name type="scientific">OM182 bacterium BACL3 MAG-120924-bin41</name>
    <dbReference type="NCBI Taxonomy" id="1655632"/>
    <lineage>
        <taxon>Bacteria</taxon>
        <taxon>Pseudomonadati</taxon>
        <taxon>Pseudomonadota</taxon>
        <taxon>Gammaproteobacteria</taxon>
        <taxon>OMG group</taxon>
        <taxon>OM182 clade</taxon>
    </lineage>
</organism>
<evidence type="ECO:0000256" key="17">
    <source>
        <dbReference type="ARBA" id="ARBA00037898"/>
    </source>
</evidence>
<evidence type="ECO:0000256" key="1">
    <source>
        <dbReference type="ARBA" id="ARBA00001917"/>
    </source>
</evidence>
<dbReference type="SUPFAM" id="SSF56235">
    <property type="entry name" value="N-terminal nucleophile aminohydrolases (Ntn hydrolases)"/>
    <property type="match status" value="1"/>
</dbReference>
<dbReference type="InterPro" id="IPR029055">
    <property type="entry name" value="Ntn_hydrolases_N"/>
</dbReference>
<comment type="similarity">
    <text evidence="4">Belongs to the glutamate synthase family.</text>
</comment>
<dbReference type="Proteomes" id="UP000052138">
    <property type="component" value="Unassembled WGS sequence"/>
</dbReference>
<dbReference type="NCBIfam" id="NF008730">
    <property type="entry name" value="PRK11750.1"/>
    <property type="match status" value="1"/>
</dbReference>
<evidence type="ECO:0000256" key="7">
    <source>
        <dbReference type="ARBA" id="ARBA00022630"/>
    </source>
</evidence>
<evidence type="ECO:0000256" key="16">
    <source>
        <dbReference type="ARBA" id="ARBA00023291"/>
    </source>
</evidence>
<evidence type="ECO:0000313" key="23">
    <source>
        <dbReference type="Proteomes" id="UP000052138"/>
    </source>
</evidence>
<dbReference type="Pfam" id="PF01493">
    <property type="entry name" value="GXGXG"/>
    <property type="match status" value="1"/>
</dbReference>
<dbReference type="FunFam" id="3.20.20.70:FF:000031">
    <property type="entry name" value="Glutamate synthase 1 [NADH]"/>
    <property type="match status" value="1"/>
</dbReference>
<gene>
    <name evidence="22" type="ORF">ABS30_03940</name>
</gene>
<dbReference type="PANTHER" id="PTHR11938">
    <property type="entry name" value="FAD NADPH DEHYDROGENASE/OXIDOREDUCTASE"/>
    <property type="match status" value="1"/>
</dbReference>
<protein>
    <recommendedName>
        <fullName evidence="19">Glutamate synthase [NADPH] large chain</fullName>
        <ecNumber evidence="5">1.4.1.13</ecNumber>
    </recommendedName>
    <alternativeName>
        <fullName evidence="20">Glutamate synthase subunit alpha</fullName>
    </alternativeName>
</protein>
<accession>A0A0R2WZ73</accession>
<dbReference type="FunFam" id="3.20.20.70:FF:000053">
    <property type="entry name" value="Glutamate synthase large subunit"/>
    <property type="match status" value="1"/>
</dbReference>
<evidence type="ECO:0000256" key="5">
    <source>
        <dbReference type="ARBA" id="ARBA00012079"/>
    </source>
</evidence>
<keyword evidence="9" id="KW-0479">Metal-binding</keyword>
<dbReference type="InterPro" id="IPR002932">
    <property type="entry name" value="Glu_synthdom"/>
</dbReference>
<dbReference type="SUPFAM" id="SSF51395">
    <property type="entry name" value="FMN-linked oxidoreductases"/>
    <property type="match status" value="1"/>
</dbReference>
<evidence type="ECO:0000256" key="11">
    <source>
        <dbReference type="ARBA" id="ARBA00022962"/>
    </source>
</evidence>
<proteinExistence type="inferred from homology"/>
<dbReference type="Pfam" id="PF00310">
    <property type="entry name" value="GATase_2"/>
    <property type="match status" value="1"/>
</dbReference>
<dbReference type="FunFam" id="3.60.20.10:FF:000001">
    <property type="entry name" value="Glutamate synthase, large subunit"/>
    <property type="match status" value="1"/>
</dbReference>
<keyword evidence="8" id="KW-0288">FMN</keyword>
<dbReference type="InterPro" id="IPR036485">
    <property type="entry name" value="Glu_synth_asu_C_sf"/>
</dbReference>
<keyword evidence="7" id="KW-0285">Flavoprotein</keyword>
<comment type="cofactor">
    <cofactor evidence="2">
        <name>[3Fe-4S] cluster</name>
        <dbReference type="ChEBI" id="CHEBI:21137"/>
    </cofactor>
</comment>
<dbReference type="InterPro" id="IPR006982">
    <property type="entry name" value="Glu_synth_centr_N"/>
</dbReference>
<dbReference type="FunFam" id="2.160.20.60:FF:000001">
    <property type="entry name" value="Glutamate synthase, large subunit"/>
    <property type="match status" value="1"/>
</dbReference>
<dbReference type="EMBL" id="LIDJ01000082">
    <property type="protein sequence ID" value="KRP29194.1"/>
    <property type="molecule type" value="Genomic_DNA"/>
</dbReference>
<dbReference type="SUPFAM" id="SSF69336">
    <property type="entry name" value="Alpha subunit of glutamate synthase, C-terminal domain"/>
    <property type="match status" value="1"/>
</dbReference>
<comment type="catalytic activity">
    <reaction evidence="18">
        <text>2 L-glutamate + NADP(+) = L-glutamine + 2-oxoglutarate + NADPH + H(+)</text>
        <dbReference type="Rhea" id="RHEA:15501"/>
        <dbReference type="ChEBI" id="CHEBI:15378"/>
        <dbReference type="ChEBI" id="CHEBI:16810"/>
        <dbReference type="ChEBI" id="CHEBI:29985"/>
        <dbReference type="ChEBI" id="CHEBI:57783"/>
        <dbReference type="ChEBI" id="CHEBI:58349"/>
        <dbReference type="ChEBI" id="CHEBI:58359"/>
        <dbReference type="EC" id="1.4.1.13"/>
    </reaction>
</comment>
<evidence type="ECO:0000256" key="4">
    <source>
        <dbReference type="ARBA" id="ARBA00009716"/>
    </source>
</evidence>
<dbReference type="Pfam" id="PF01645">
    <property type="entry name" value="Glu_synthase"/>
    <property type="match status" value="1"/>
</dbReference>
<dbReference type="EC" id="1.4.1.13" evidence="5"/>
<sequence length="1523" mass="166297">MSNDNRVPLKFGFPPKQGLYDPAQEKDSCGVGFVANIKGKPSHQIMLDAYHLNSRMDHRGGCGFEANTGDGAGILMALPHSFFSEIAAKSFGVTLPAAGQYAVGNIFLPQVDAEREICRTTINRIISEEGQTLLGWRDVPIDAVGADVGPAALAAQPRIEQLFIGAAEGLSQEEFERKLYVIRKRFSHMLRGDTSLTEAKQLYACSLSTKVIVYKGMLTPGQLFPFYKDLMSPKFETHLAMVHSRFSTNTFPSWDRAQPNRFMSHNGEINTLRGNVNAMVARQGTAKTDVFGDKLESLFPVIDADCSDSGSFDAVLEFMLMSGRSLQESVMMMIPEAWQSDANMDQQKRDFYEFNSAIMEPWDGPASIVFSDGHYIGAVLDRNGLRPSRYYVTKDDKVIMASEVGVVHVDPANVLLKGRLQPGKMFLIDFEQGRLIPDEELKQTISAKRPYGDWLAEQKVTLADIAKSDNVLSLEDAEGEDALLRRMQAFGYTTETMQFMLIPLVTEARDPLGSMGNDSALACLSDKPRMIYDYFKQLFAQVTNPPIDSIREEVVMSLECFIGPEGNMLDTAPEQAHRLSLSHPILSNKELADIRDLETHGMSSKTIDITFDTDSASGYLDALDRACAEAEQAIADGFSFVVLSDRAMSSQRMAISALIACGAVHHHLVAARKRSQIGIVIETGEAREVHHFCLLTGYGADAVNPYLAFESLWQASKEGLVSSNAESEEALVYGYKKSVAKGMLKVMAKMGISTLQSYKGAQIFEAVGIADEIVNRCFVGTASRVQGVKFPVLIEETRRRHALGYPKRESQRIPALNNPGDFHWRSGGDAHMWNPDSIFNLQVAARNNNVQAYAAFAKHTNEDSTRRCTFRGLLKFNTTVDSAIPIDEVEPASEIVKRFATGAMSLGSISRESHESLAVAMNRIGAKSNTGEGGEDPYRFAPMENGDSMRSAIKQVASGRFGVTAWYLTNADELQIKIAQGAKPGEGGELPGGKVDDYIASIRHSTPGVGLISPPPHHDIYSIEDIAQLIHDLKNANRAARISVKLVAEIGVGTIAAGVTKAKTDHLVISGHDGGTGASPLTSIKHAGLPWELGLAETHQTLVMNNLRSRVTLQTDGQLKTGRDIAIAALLGAEEFGFATAPLITLGCIMMRKCHLNTCPVGIATQDPELRKKFKGKPEHVTNYLFMVAEEMREIMASLGIRNVNEMVGRVDMLDMNHAIDHWKASGIDLTSILTPAKVVFENTGFYKTIEQDHGLDKALDNELIKLARDGIENGNVVHIEHDVVNINRVVGTMLSNEVAKRWKAEMLPDDTINIKLNGSAGQSLGAWLAKGVTLTVEGDANDFVGKGLSGGKIVLYPPKQSTFKAEDNIIAGNVNLYGATGGEAYIRGIVAERFAVRNSGASAVVEGIGDHGCEYMTGGRVVILGSTGRNFGAGMSGGIAYVWDPKGEFPKQCNSETFELESVADSADRDELHALVKKHYLYTDSAVAKRLMDDWDLALSQFVKVMPTDYKRVLAERAATAA</sequence>
<dbReference type="GO" id="GO:0046872">
    <property type="term" value="F:metal ion binding"/>
    <property type="evidence" value="ECO:0007669"/>
    <property type="project" value="UniProtKB-KW"/>
</dbReference>
<dbReference type="CDD" id="cd02808">
    <property type="entry name" value="GltS_FMN"/>
    <property type="match status" value="1"/>
</dbReference>
<evidence type="ECO:0000256" key="19">
    <source>
        <dbReference type="ARBA" id="ARBA00072108"/>
    </source>
</evidence>
<keyword evidence="14" id="KW-0411">Iron-sulfur</keyword>
<keyword evidence="15" id="KW-0314">Glutamate biosynthesis</keyword>
<evidence type="ECO:0000256" key="10">
    <source>
        <dbReference type="ARBA" id="ARBA00022827"/>
    </source>
</evidence>
<comment type="cofactor">
    <cofactor evidence="3">
        <name>FAD</name>
        <dbReference type="ChEBI" id="CHEBI:57692"/>
    </cofactor>
</comment>
<evidence type="ECO:0000256" key="13">
    <source>
        <dbReference type="ARBA" id="ARBA00023004"/>
    </source>
</evidence>
<evidence type="ECO:0000256" key="6">
    <source>
        <dbReference type="ARBA" id="ARBA00022605"/>
    </source>
</evidence>
<dbReference type="Gene3D" id="2.160.20.60">
    <property type="entry name" value="Glutamate synthase, alpha subunit, C-terminal domain"/>
    <property type="match status" value="1"/>
</dbReference>
<dbReference type="InterPro" id="IPR002489">
    <property type="entry name" value="Glu_synth_asu_C"/>
</dbReference>
<keyword evidence="6" id="KW-0028">Amino-acid biosynthesis</keyword>
<dbReference type="GO" id="GO:0051538">
    <property type="term" value="F:3 iron, 4 sulfur cluster binding"/>
    <property type="evidence" value="ECO:0007669"/>
    <property type="project" value="UniProtKB-KW"/>
</dbReference>
<dbReference type="Gene3D" id="3.20.20.70">
    <property type="entry name" value="Aldolase class I"/>
    <property type="match status" value="2"/>
</dbReference>
<dbReference type="InterPro" id="IPR013785">
    <property type="entry name" value="Aldolase_TIM"/>
</dbReference>
<dbReference type="GO" id="GO:0019676">
    <property type="term" value="P:ammonia assimilation cycle"/>
    <property type="evidence" value="ECO:0007669"/>
    <property type="project" value="TreeGrafter"/>
</dbReference>
<feature type="domain" description="Glutamine amidotransferase type-2" evidence="21">
    <location>
        <begin position="29"/>
        <end position="431"/>
    </location>
</feature>
<keyword evidence="16" id="KW-0003">3Fe-4S</keyword>
<dbReference type="InterPro" id="IPR050711">
    <property type="entry name" value="ET-N_metabolism_enzyme"/>
</dbReference>
<comment type="caution">
    <text evidence="22">The sequence shown here is derived from an EMBL/GenBank/DDBJ whole genome shotgun (WGS) entry which is preliminary data.</text>
</comment>
<comment type="pathway">
    <text evidence="17">Amino-acid biosynthesis; L-glutamate biosynthesis via GLT pathway; L-glutamate from 2-oxoglutarate and L-glutamine (NADP(+) route): step 1/1.</text>
</comment>
<evidence type="ECO:0000256" key="12">
    <source>
        <dbReference type="ARBA" id="ARBA00023002"/>
    </source>
</evidence>
<keyword evidence="12" id="KW-0560">Oxidoreductase</keyword>
<dbReference type="PROSITE" id="PS51278">
    <property type="entry name" value="GATASE_TYPE_2"/>
    <property type="match status" value="1"/>
</dbReference>
<evidence type="ECO:0000256" key="9">
    <source>
        <dbReference type="ARBA" id="ARBA00022723"/>
    </source>
</evidence>
<evidence type="ECO:0000259" key="21">
    <source>
        <dbReference type="PROSITE" id="PS51278"/>
    </source>
</evidence>
<dbReference type="InterPro" id="IPR017932">
    <property type="entry name" value="GATase_2_dom"/>
</dbReference>